<evidence type="ECO:0000313" key="3">
    <source>
        <dbReference type="Proteomes" id="UP000318590"/>
    </source>
</evidence>
<keyword evidence="1" id="KW-0812">Transmembrane</keyword>
<keyword evidence="1" id="KW-1133">Transmembrane helix</keyword>
<feature type="transmembrane region" description="Helical" evidence="1">
    <location>
        <begin position="96"/>
        <end position="117"/>
    </location>
</feature>
<dbReference type="RefSeq" id="WP_142835161.1">
    <property type="nucleotide sequence ID" value="NZ_VFSV01000022.1"/>
</dbReference>
<dbReference type="Proteomes" id="UP000318590">
    <property type="component" value="Unassembled WGS sequence"/>
</dbReference>
<feature type="transmembrane region" description="Helical" evidence="1">
    <location>
        <begin position="35"/>
        <end position="56"/>
    </location>
</feature>
<gene>
    <name evidence="2" type="ORF">FEV53_12480</name>
</gene>
<sequence>MSAVQGKAVHATGGFLLMGGWAAFANGAHPMPAPLVAGLVQGALTAGITLFLKQVIERLFRRVSGPAQYLLPPLAAFSISLTLLTVAHSLAGTPAFWTTLSVPLMISTTYAVIYTVILKRHA</sequence>
<feature type="transmembrane region" description="Helical" evidence="1">
    <location>
        <begin position="68"/>
        <end position="90"/>
    </location>
</feature>
<proteinExistence type="predicted"/>
<keyword evidence="3" id="KW-1185">Reference proteome</keyword>
<comment type="caution">
    <text evidence="2">The sequence shown here is derived from an EMBL/GenBank/DDBJ whole genome shotgun (WGS) entry which is preliminary data.</text>
</comment>
<keyword evidence="1" id="KW-0472">Membrane</keyword>
<name>A0A547PUF7_9RHOB</name>
<dbReference type="EMBL" id="VFSV01000022">
    <property type="protein sequence ID" value="TRD17782.1"/>
    <property type="molecule type" value="Genomic_DNA"/>
</dbReference>
<reference evidence="2 3" key="1">
    <citation type="submission" date="2019-06" db="EMBL/GenBank/DDBJ databases">
        <title>Paenimaribius caenipelagi gen. nov., sp. nov., isolated from a tidal flat.</title>
        <authorList>
            <person name="Yoon J.-H."/>
        </authorList>
    </citation>
    <scope>NUCLEOTIDE SEQUENCE [LARGE SCALE GENOMIC DNA]</scope>
    <source>
        <strain evidence="2 3">JBTF-M29</strain>
    </source>
</reference>
<accession>A0A547PUF7</accession>
<protein>
    <submittedName>
        <fullName evidence="2">Uncharacterized protein</fullName>
    </submittedName>
</protein>
<evidence type="ECO:0000256" key="1">
    <source>
        <dbReference type="SAM" id="Phobius"/>
    </source>
</evidence>
<evidence type="ECO:0000313" key="2">
    <source>
        <dbReference type="EMBL" id="TRD17782.1"/>
    </source>
</evidence>
<organism evidence="2 3">
    <name type="scientific">Palleronia caenipelagi</name>
    <dbReference type="NCBI Taxonomy" id="2489174"/>
    <lineage>
        <taxon>Bacteria</taxon>
        <taxon>Pseudomonadati</taxon>
        <taxon>Pseudomonadota</taxon>
        <taxon>Alphaproteobacteria</taxon>
        <taxon>Rhodobacterales</taxon>
        <taxon>Roseobacteraceae</taxon>
        <taxon>Palleronia</taxon>
    </lineage>
</organism>
<dbReference type="OrthoDB" id="7865775at2"/>
<dbReference type="AlphaFoldDB" id="A0A547PUF7"/>